<accession>A0ABM5L5K3</accession>
<evidence type="ECO:0000313" key="9">
    <source>
        <dbReference type="EnsemblMetazoa" id="XP_050517718.1"/>
    </source>
</evidence>
<sequence length="335" mass="38735">MERKEKIEDTVTNIKDENTIFVKPEFIKVEPAPGYLDPYIEDQWQGDSDISLNQIKTELLMEDMTFEQHQGDLAQFQYCNSDVDNIKLEHTAKGSQSSEYDSFTNEIKEDFNRESICDAFDDSGLNEYSLKIEIEDEKKLMPYGEKQTHKEGYLQDGNKVPVMEKLIEDSSYKGNDTSGETESKTSRKNMIAMTGKRPYKCEICFKKCTTASNLKVHLRVHTGETPHQCEFCFKQCSTASNLKEHMRVHTGEKPYKCKICLKQFSQASPFKTHLRVHTGEKPYKCEICFTQFSVEGSLKRHLRTHTGEKPYKCEICLKQFSQAGTLKTHLRVHNE</sequence>
<dbReference type="Gene3D" id="3.30.160.60">
    <property type="entry name" value="Classic Zinc Finger"/>
    <property type="match status" value="5"/>
</dbReference>
<dbReference type="Proteomes" id="UP001652700">
    <property type="component" value="Unplaced"/>
</dbReference>
<evidence type="ECO:0000256" key="4">
    <source>
        <dbReference type="ARBA" id="ARBA00022833"/>
    </source>
</evidence>
<keyword evidence="1" id="KW-0479">Metal-binding</keyword>
<dbReference type="PANTHER" id="PTHR24388:SF53">
    <property type="entry name" value="CHORION TRANSCRIPTION FACTOR CF2-RELATED"/>
    <property type="match status" value="1"/>
</dbReference>
<evidence type="ECO:0000256" key="3">
    <source>
        <dbReference type="ARBA" id="ARBA00022771"/>
    </source>
</evidence>
<feature type="domain" description="C2H2-type" evidence="8">
    <location>
        <begin position="283"/>
        <end position="310"/>
    </location>
</feature>
<dbReference type="SUPFAM" id="SSF57667">
    <property type="entry name" value="beta-beta-alpha zinc fingers"/>
    <property type="match status" value="3"/>
</dbReference>
<comment type="similarity">
    <text evidence="6">Belongs to the snail C2H2-type zinc-finger protein family.</text>
</comment>
<dbReference type="EnsemblMetazoa" id="XM_050661761.1">
    <property type="protein sequence ID" value="XP_050517718.1"/>
    <property type="gene ID" value="LOC126892256"/>
</dbReference>
<feature type="domain" description="C2H2-type" evidence="8">
    <location>
        <begin position="199"/>
        <end position="226"/>
    </location>
</feature>
<protein>
    <recommendedName>
        <fullName evidence="8">C2H2-type domain-containing protein</fullName>
    </recommendedName>
</protein>
<dbReference type="PANTHER" id="PTHR24388">
    <property type="entry name" value="ZINC FINGER PROTEIN"/>
    <property type="match status" value="1"/>
</dbReference>
<keyword evidence="4" id="KW-0862">Zinc</keyword>
<reference evidence="9" key="1">
    <citation type="submission" date="2025-05" db="UniProtKB">
        <authorList>
            <consortium name="EnsemblMetazoa"/>
        </authorList>
    </citation>
    <scope>IDENTIFICATION</scope>
</reference>
<feature type="domain" description="C2H2-type" evidence="8">
    <location>
        <begin position="311"/>
        <end position="335"/>
    </location>
</feature>
<keyword evidence="5" id="KW-0539">Nucleus</keyword>
<keyword evidence="10" id="KW-1185">Reference proteome</keyword>
<dbReference type="InterPro" id="IPR013087">
    <property type="entry name" value="Znf_C2H2_type"/>
</dbReference>
<evidence type="ECO:0000256" key="2">
    <source>
        <dbReference type="ARBA" id="ARBA00022737"/>
    </source>
</evidence>
<feature type="domain" description="C2H2-type" evidence="8">
    <location>
        <begin position="255"/>
        <end position="282"/>
    </location>
</feature>
<dbReference type="PROSITE" id="PS00028">
    <property type="entry name" value="ZINC_FINGER_C2H2_1"/>
    <property type="match status" value="5"/>
</dbReference>
<evidence type="ECO:0000256" key="1">
    <source>
        <dbReference type="ARBA" id="ARBA00022723"/>
    </source>
</evidence>
<dbReference type="PROSITE" id="PS50157">
    <property type="entry name" value="ZINC_FINGER_C2H2_2"/>
    <property type="match status" value="5"/>
</dbReference>
<dbReference type="RefSeq" id="XP_050517718.1">
    <property type="nucleotide sequence ID" value="XM_050661761.1"/>
</dbReference>
<evidence type="ECO:0000256" key="6">
    <source>
        <dbReference type="ARBA" id="ARBA00037948"/>
    </source>
</evidence>
<organism evidence="9 10">
    <name type="scientific">Diabrotica virgifera virgifera</name>
    <name type="common">western corn rootworm</name>
    <dbReference type="NCBI Taxonomy" id="50390"/>
    <lineage>
        <taxon>Eukaryota</taxon>
        <taxon>Metazoa</taxon>
        <taxon>Ecdysozoa</taxon>
        <taxon>Arthropoda</taxon>
        <taxon>Hexapoda</taxon>
        <taxon>Insecta</taxon>
        <taxon>Pterygota</taxon>
        <taxon>Neoptera</taxon>
        <taxon>Endopterygota</taxon>
        <taxon>Coleoptera</taxon>
        <taxon>Polyphaga</taxon>
        <taxon>Cucujiformia</taxon>
        <taxon>Chrysomeloidea</taxon>
        <taxon>Chrysomelidae</taxon>
        <taxon>Galerucinae</taxon>
        <taxon>Diabroticina</taxon>
        <taxon>Diabroticites</taxon>
        <taxon>Diabrotica</taxon>
    </lineage>
</organism>
<keyword evidence="3 7" id="KW-0863">Zinc-finger</keyword>
<name>A0ABM5L5K3_DIAVI</name>
<dbReference type="InterPro" id="IPR036236">
    <property type="entry name" value="Znf_C2H2_sf"/>
</dbReference>
<evidence type="ECO:0000256" key="7">
    <source>
        <dbReference type="PROSITE-ProRule" id="PRU00042"/>
    </source>
</evidence>
<dbReference type="GeneID" id="126892256"/>
<proteinExistence type="inferred from homology"/>
<evidence type="ECO:0000313" key="10">
    <source>
        <dbReference type="Proteomes" id="UP001652700"/>
    </source>
</evidence>
<feature type="domain" description="C2H2-type" evidence="8">
    <location>
        <begin position="227"/>
        <end position="254"/>
    </location>
</feature>
<dbReference type="Pfam" id="PF13465">
    <property type="entry name" value="zf-H2C2_2"/>
    <property type="match status" value="1"/>
</dbReference>
<dbReference type="SMART" id="SM00355">
    <property type="entry name" value="ZnF_C2H2"/>
    <property type="match status" value="5"/>
</dbReference>
<evidence type="ECO:0000256" key="5">
    <source>
        <dbReference type="ARBA" id="ARBA00023242"/>
    </source>
</evidence>
<dbReference type="InterPro" id="IPR050527">
    <property type="entry name" value="Snail/Krueppel_Znf"/>
</dbReference>
<evidence type="ECO:0000259" key="8">
    <source>
        <dbReference type="PROSITE" id="PS50157"/>
    </source>
</evidence>
<keyword evidence="2" id="KW-0677">Repeat</keyword>
<dbReference type="Pfam" id="PF00096">
    <property type="entry name" value="zf-C2H2"/>
    <property type="match status" value="3"/>
</dbReference>